<sequence>MIKPASLRAAIVALQPDLERDPANLVMWVDQGSIRSNSTEALGFAYRYRLNVLLVEFAGAPSIIMLAVTNWLRENQPERVVPGQEAFAIEVDMIDSKTVDLQLQIQLDENVLVSRREDGGFDLQHLTEPVPLFDDDLPLIASDGEPAPDTPPLADIADADGALPPWH</sequence>
<evidence type="ECO:0000313" key="3">
    <source>
        <dbReference type="Proteomes" id="UP000589292"/>
    </source>
</evidence>
<dbReference type="InterPro" id="IPR009678">
    <property type="entry name" value="Phage_tail_completion_R"/>
</dbReference>
<dbReference type="RefSeq" id="WP_181266320.1">
    <property type="nucleotide sequence ID" value="NZ_BAAAGB010000002.1"/>
</dbReference>
<organism evidence="2 3">
    <name type="scientific">Sphingomonas ursincola</name>
    <dbReference type="NCBI Taxonomy" id="56361"/>
    <lineage>
        <taxon>Bacteria</taxon>
        <taxon>Pseudomonadati</taxon>
        <taxon>Pseudomonadota</taxon>
        <taxon>Alphaproteobacteria</taxon>
        <taxon>Sphingomonadales</taxon>
        <taxon>Sphingomonadaceae</taxon>
        <taxon>Sphingomonas</taxon>
    </lineage>
</organism>
<dbReference type="Pfam" id="PF06891">
    <property type="entry name" value="P2_Phage_GpR"/>
    <property type="match status" value="1"/>
</dbReference>
<name>A0A7V8U728_9SPHN</name>
<gene>
    <name evidence="2" type="ORF">FG486_02555</name>
</gene>
<proteinExistence type="predicted"/>
<protein>
    <submittedName>
        <fullName evidence="2">Phage tail protein</fullName>
    </submittedName>
</protein>
<feature type="region of interest" description="Disordered" evidence="1">
    <location>
        <begin position="141"/>
        <end position="167"/>
    </location>
</feature>
<keyword evidence="3" id="KW-1185">Reference proteome</keyword>
<dbReference type="Proteomes" id="UP000589292">
    <property type="component" value="Unassembled WGS sequence"/>
</dbReference>
<evidence type="ECO:0000313" key="2">
    <source>
        <dbReference type="EMBL" id="MBA1373206.1"/>
    </source>
</evidence>
<accession>A0A7V8U728</accession>
<reference evidence="2 3" key="1">
    <citation type="journal article" date="1994" name="Int. J. Syst. Bacteriol.">
        <title>Phylogenetic positions of novel aerobic, bacteriochlorophyll a-containing bacteria and description of Roseococcus thiosulfatophilus gen. nov., sp. nov., Erythromicrobium ramosum gen. nov., sp. nov., and Erythrobacter litoralis sp. nov.</title>
        <authorList>
            <person name="Yurkov V."/>
            <person name="Stackebrandt E."/>
            <person name="Holmes A."/>
            <person name="Fuerst J.A."/>
            <person name="Hugenholtz P."/>
            <person name="Golecki J."/>
            <person name="Gad'on N."/>
            <person name="Gorlenko V.M."/>
            <person name="Kompantseva E.I."/>
            <person name="Drews G."/>
        </authorList>
    </citation>
    <scope>NUCLEOTIDE SEQUENCE [LARGE SCALE GENOMIC DNA]</scope>
    <source>
        <strain evidence="2 3">KR-99</strain>
    </source>
</reference>
<evidence type="ECO:0000256" key="1">
    <source>
        <dbReference type="SAM" id="MobiDB-lite"/>
    </source>
</evidence>
<dbReference type="EMBL" id="VDES01000001">
    <property type="protein sequence ID" value="MBA1373206.1"/>
    <property type="molecule type" value="Genomic_DNA"/>
</dbReference>
<comment type="caution">
    <text evidence="2">The sequence shown here is derived from an EMBL/GenBank/DDBJ whole genome shotgun (WGS) entry which is preliminary data.</text>
</comment>
<dbReference type="AlphaFoldDB" id="A0A7V8U728"/>